<gene>
    <name evidence="1" type="ORF">PNWB_v1c4820</name>
</gene>
<protein>
    <submittedName>
        <fullName evidence="1">Replication protein</fullName>
    </submittedName>
</protein>
<keyword evidence="2" id="KW-1185">Reference proteome</keyword>
<organism evidence="1 2">
    <name type="scientific">Peanut witches'-broom phytoplasma NTU2011</name>
    <dbReference type="NCBI Taxonomy" id="1163385"/>
    <lineage>
        <taxon>Bacteria</taxon>
        <taxon>Bacillati</taxon>
        <taxon>Mycoplasmatota</taxon>
        <taxon>Mollicutes</taxon>
        <taxon>Acholeplasmatales</taxon>
        <taxon>Acholeplasmataceae</taxon>
        <taxon>Candidatus Phytoplasma</taxon>
        <taxon>16SrII (Peanut WB group)</taxon>
    </lineage>
</organism>
<evidence type="ECO:0000313" key="2">
    <source>
        <dbReference type="Proteomes" id="UP000014082"/>
    </source>
</evidence>
<comment type="caution">
    <text evidence="1">The sequence shown here is derived from an EMBL/GenBank/DDBJ whole genome shotgun (WGS) entry which is preliminary data.</text>
</comment>
<accession>A0ABP2TFI3</accession>
<proteinExistence type="predicted"/>
<evidence type="ECO:0000313" key="1">
    <source>
        <dbReference type="EMBL" id="EMR14385.1"/>
    </source>
</evidence>
<sequence>MLYLGHLKDVYMKKIQYKNLLLTYDIIDQELPLKVNFLKDLSFVFINILQQKYQNQVKFLLLAQQKQRLKVLIALEKKPCFRNLSIFKLPLEKNFKIIRVQNAVSPADIANYIVARSEVSYNHGRLTISREVSLKFRKEQSEDVFNYIKKLKAEFDQDLEMTTEEATRLLYQYLNETNNFWFVEKTSIIQQNIKQHFTRIRNLKDYVDIKPLDTFDLANPQLQFIKDFILKGLKFVRRGHRSPALVIEGVTGLGKTQFMWSLLNNLNIIFNYMKRRLNYSRKRYDDENAEVDIYDDFQASYLVERDLVETIFTSQLGHSVETAKHEPDREILKMKINIFICNPHRSFKQFFHLPGNKYLLDYIRSNVIFLTLDPDKKLFLAPPAEENRELLEDDDDI</sequence>
<keyword evidence="1" id="KW-0614">Plasmid</keyword>
<dbReference type="Proteomes" id="UP000014082">
    <property type="component" value="Unassembled WGS sequence"/>
</dbReference>
<geneLocation type="plasmid" evidence="1">
    <name>pPnWB2011</name>
</geneLocation>
<name>A0ABP2TFI3_PEWBP</name>
<reference evidence="1 2" key="1">
    <citation type="journal article" date="2013" name="PLoS ONE">
        <title>Comparative analysis of the peanut witches'-broom phytoplasma genome reveals horizontal transfer of potential mobile units and effectors.</title>
        <authorList>
            <person name="Chung W.C."/>
            <person name="Chen L.L."/>
            <person name="Lo W.S."/>
            <person name="Lin C.P."/>
            <person name="Kuo C.H."/>
        </authorList>
    </citation>
    <scope>NUCLEOTIDE SEQUENCE [LARGE SCALE GENOMIC DNA]</scope>
    <source>
        <strain evidence="1 2">NTU2011</strain>
    </source>
</reference>
<dbReference type="EMBL" id="AMWZ01000014">
    <property type="protein sequence ID" value="EMR14385.1"/>
    <property type="molecule type" value="Genomic_DNA"/>
</dbReference>